<feature type="domain" description="GGDEF" evidence="1">
    <location>
        <begin position="65"/>
        <end position="197"/>
    </location>
</feature>
<dbReference type="GO" id="GO:0052621">
    <property type="term" value="F:diguanylate cyclase activity"/>
    <property type="evidence" value="ECO:0007669"/>
    <property type="project" value="TreeGrafter"/>
</dbReference>
<reference evidence="2 3" key="1">
    <citation type="submission" date="2017-09" db="EMBL/GenBank/DDBJ databases">
        <title>Depth-based differentiation of microbial function through sediment-hosted aquifers and enrichment of novel symbionts in the deep terrestrial subsurface.</title>
        <authorList>
            <person name="Probst A.J."/>
            <person name="Ladd B."/>
            <person name="Jarett J.K."/>
            <person name="Geller-Mcgrath D.E."/>
            <person name="Sieber C.M."/>
            <person name="Emerson J.B."/>
            <person name="Anantharaman K."/>
            <person name="Thomas B.C."/>
            <person name="Malmstrom R."/>
            <person name="Stieglmeier M."/>
            <person name="Klingl A."/>
            <person name="Woyke T."/>
            <person name="Ryan C.M."/>
            <person name="Banfield J.F."/>
        </authorList>
    </citation>
    <scope>NUCLEOTIDE SEQUENCE [LARGE SCALE GENOMIC DNA]</scope>
    <source>
        <strain evidence="2">CG22_combo_CG10-13_8_21_14_all_43_18</strain>
    </source>
</reference>
<gene>
    <name evidence="2" type="ORF">COW82_02655</name>
</gene>
<accession>A0A2H0DXL6</accession>
<dbReference type="PANTHER" id="PTHR45138">
    <property type="entry name" value="REGULATORY COMPONENTS OF SENSORY TRANSDUCTION SYSTEM"/>
    <property type="match status" value="1"/>
</dbReference>
<protein>
    <recommendedName>
        <fullName evidence="1">GGDEF domain-containing protein</fullName>
    </recommendedName>
</protein>
<organism evidence="2 3">
    <name type="scientific">Candidatus Campbellbacteria bacterium CG22_combo_CG10-13_8_21_14_all_43_18</name>
    <dbReference type="NCBI Taxonomy" id="1974530"/>
    <lineage>
        <taxon>Bacteria</taxon>
        <taxon>Candidatus Campbelliibacteriota</taxon>
    </lineage>
</organism>
<evidence type="ECO:0000313" key="2">
    <source>
        <dbReference type="EMBL" id="PIP86330.1"/>
    </source>
</evidence>
<dbReference type="AlphaFoldDB" id="A0A2H0DXL6"/>
<dbReference type="SUPFAM" id="SSF55073">
    <property type="entry name" value="Nucleotide cyclase"/>
    <property type="match status" value="1"/>
</dbReference>
<sequence>MSDRNTKREIKKLLDEIERLKKLAYRDELTGLYNRHGLKNTLAKFVGEIRKSKETKERRESVFIKDIAIVVFDIDDFKKLNDTYGHPAGDEVLRFFADIIGKNIRDIDLGARWGGEEILVALVGANEEDVYRVADRIKDDVKKSRFEFKGEEARFTVSGGVSKFDETKDLEENIEKADKALYEAKRSGKNKIIKFSDL</sequence>
<dbReference type="FunFam" id="3.30.70.270:FF:000001">
    <property type="entry name" value="Diguanylate cyclase domain protein"/>
    <property type="match status" value="1"/>
</dbReference>
<dbReference type="Gene3D" id="3.30.70.270">
    <property type="match status" value="1"/>
</dbReference>
<dbReference type="PANTHER" id="PTHR45138:SF9">
    <property type="entry name" value="DIGUANYLATE CYCLASE DGCM-RELATED"/>
    <property type="match status" value="1"/>
</dbReference>
<dbReference type="InterPro" id="IPR043128">
    <property type="entry name" value="Rev_trsase/Diguanyl_cyclase"/>
</dbReference>
<dbReference type="SMART" id="SM00267">
    <property type="entry name" value="GGDEF"/>
    <property type="match status" value="1"/>
</dbReference>
<dbReference type="NCBIfam" id="TIGR00254">
    <property type="entry name" value="GGDEF"/>
    <property type="match status" value="1"/>
</dbReference>
<name>A0A2H0DXL6_9BACT</name>
<dbReference type="CDD" id="cd01949">
    <property type="entry name" value="GGDEF"/>
    <property type="match status" value="1"/>
</dbReference>
<dbReference type="InterPro" id="IPR050469">
    <property type="entry name" value="Diguanylate_Cyclase"/>
</dbReference>
<dbReference type="EMBL" id="PCTS01000035">
    <property type="protein sequence ID" value="PIP86330.1"/>
    <property type="molecule type" value="Genomic_DNA"/>
</dbReference>
<dbReference type="PROSITE" id="PS50887">
    <property type="entry name" value="GGDEF"/>
    <property type="match status" value="1"/>
</dbReference>
<evidence type="ECO:0000313" key="3">
    <source>
        <dbReference type="Proteomes" id="UP000231276"/>
    </source>
</evidence>
<evidence type="ECO:0000259" key="1">
    <source>
        <dbReference type="PROSITE" id="PS50887"/>
    </source>
</evidence>
<dbReference type="InterPro" id="IPR000160">
    <property type="entry name" value="GGDEF_dom"/>
</dbReference>
<dbReference type="InterPro" id="IPR029787">
    <property type="entry name" value="Nucleotide_cyclase"/>
</dbReference>
<dbReference type="Pfam" id="PF00990">
    <property type="entry name" value="GGDEF"/>
    <property type="match status" value="1"/>
</dbReference>
<dbReference type="Proteomes" id="UP000231276">
    <property type="component" value="Unassembled WGS sequence"/>
</dbReference>
<comment type="caution">
    <text evidence="2">The sequence shown here is derived from an EMBL/GenBank/DDBJ whole genome shotgun (WGS) entry which is preliminary data.</text>
</comment>
<proteinExistence type="predicted"/>